<dbReference type="InterPro" id="IPR056428">
    <property type="entry name" value="WH_GTF3C1"/>
</dbReference>
<organism evidence="2 3">
    <name type="scientific">Populus deltoides</name>
    <name type="common">Eastern poplar</name>
    <name type="synonym">Eastern cottonwood</name>
    <dbReference type="NCBI Taxonomy" id="3696"/>
    <lineage>
        <taxon>Eukaryota</taxon>
        <taxon>Viridiplantae</taxon>
        <taxon>Streptophyta</taxon>
        <taxon>Embryophyta</taxon>
        <taxon>Tracheophyta</taxon>
        <taxon>Spermatophyta</taxon>
        <taxon>Magnoliopsida</taxon>
        <taxon>eudicotyledons</taxon>
        <taxon>Gunneridae</taxon>
        <taxon>Pentapetalae</taxon>
        <taxon>rosids</taxon>
        <taxon>fabids</taxon>
        <taxon>Malpighiales</taxon>
        <taxon>Salicaceae</taxon>
        <taxon>Saliceae</taxon>
        <taxon>Populus</taxon>
    </lineage>
</organism>
<dbReference type="Pfam" id="PF23704">
    <property type="entry name" value="WHD_GTF3C1_N"/>
    <property type="match status" value="1"/>
</dbReference>
<keyword evidence="3" id="KW-1185">Reference proteome</keyword>
<accession>A0A8T2ZUX3</accession>
<dbReference type="PANTHER" id="PTHR15180">
    <property type="entry name" value="GENERAL TRANSCRIPTION FACTOR 3C POLYPEPTIDE 1"/>
    <property type="match status" value="1"/>
</dbReference>
<dbReference type="PANTHER" id="PTHR15180:SF1">
    <property type="entry name" value="GENERAL TRANSCRIPTION FACTOR 3C POLYPEPTIDE 1"/>
    <property type="match status" value="1"/>
</dbReference>
<sequence>MGTFISSALEEICYHGPAGVSLSSLCSTLALTPPSIKASLWTNLLSIPSLQFTVPGNDMPFSPDDDKIKRFEDAEKLYLKIVAKEHLRGSFVGLYDTKSTGISSNQRRALKRLAVARCLIVRQPAVVKMKDVSVTTNSLYLYGHAKHLGIQQRFEESVEESGVHRDGFDGDFSCKDNVVGRDYLPISNKVLVTVELKDIKLGEMLKDAYIIEDFKAKVDGRVCLKNLSSRNVLSG</sequence>
<dbReference type="GO" id="GO:0000127">
    <property type="term" value="C:transcription factor TFIIIC complex"/>
    <property type="evidence" value="ECO:0007669"/>
    <property type="project" value="InterPro"/>
</dbReference>
<name>A0A8T2ZUX3_POPDE</name>
<gene>
    <name evidence="2" type="ORF">H0E87_002266</name>
</gene>
<dbReference type="GO" id="GO:0006384">
    <property type="term" value="P:transcription initiation at RNA polymerase III promoter"/>
    <property type="evidence" value="ECO:0007669"/>
    <property type="project" value="InterPro"/>
</dbReference>
<dbReference type="EMBL" id="JACEGQ020000001">
    <property type="protein sequence ID" value="KAH8521141.1"/>
    <property type="molecule type" value="Genomic_DNA"/>
</dbReference>
<dbReference type="Proteomes" id="UP000807159">
    <property type="component" value="Chromosome 1"/>
</dbReference>
<dbReference type="GO" id="GO:0003677">
    <property type="term" value="F:DNA binding"/>
    <property type="evidence" value="ECO:0007669"/>
    <property type="project" value="InterPro"/>
</dbReference>
<proteinExistence type="predicted"/>
<dbReference type="GO" id="GO:0042791">
    <property type="term" value="P:5S class rRNA transcription by RNA polymerase III"/>
    <property type="evidence" value="ECO:0007669"/>
    <property type="project" value="TreeGrafter"/>
</dbReference>
<dbReference type="AlphaFoldDB" id="A0A8T2ZUX3"/>
<evidence type="ECO:0000313" key="2">
    <source>
        <dbReference type="EMBL" id="KAH8521141.1"/>
    </source>
</evidence>
<comment type="caution">
    <text evidence="2">The sequence shown here is derived from an EMBL/GenBank/DDBJ whole genome shotgun (WGS) entry which is preliminary data.</text>
</comment>
<evidence type="ECO:0000313" key="3">
    <source>
        <dbReference type="Proteomes" id="UP000807159"/>
    </source>
</evidence>
<feature type="domain" description="General transcription factor 3C polypeptide 1 winged-helix" evidence="1">
    <location>
        <begin position="1"/>
        <end position="95"/>
    </location>
</feature>
<dbReference type="InterPro" id="IPR044210">
    <property type="entry name" value="Tfc3-like"/>
</dbReference>
<evidence type="ECO:0000259" key="1">
    <source>
        <dbReference type="Pfam" id="PF23704"/>
    </source>
</evidence>
<reference evidence="2" key="1">
    <citation type="journal article" date="2021" name="J. Hered.">
        <title>Genome Assembly of Salicaceae Populus deltoides (Eastern Cottonwood) I-69 Based on Nanopore Sequencing and Hi-C Technologies.</title>
        <authorList>
            <person name="Bai S."/>
            <person name="Wu H."/>
            <person name="Zhang J."/>
            <person name="Pan Z."/>
            <person name="Zhao W."/>
            <person name="Li Z."/>
            <person name="Tong C."/>
        </authorList>
    </citation>
    <scope>NUCLEOTIDE SEQUENCE</scope>
    <source>
        <tissue evidence="2">Leaf</tissue>
    </source>
</reference>
<protein>
    <recommendedName>
        <fullName evidence="1">General transcription factor 3C polypeptide 1 winged-helix domain-containing protein</fullName>
    </recommendedName>
</protein>